<evidence type="ECO:0000256" key="5">
    <source>
        <dbReference type="ARBA" id="ARBA00023163"/>
    </source>
</evidence>
<evidence type="ECO:0000259" key="8">
    <source>
        <dbReference type="Pfam" id="PF08281"/>
    </source>
</evidence>
<dbReference type="InterPro" id="IPR014284">
    <property type="entry name" value="RNA_pol_sigma-70_dom"/>
</dbReference>
<dbReference type="InterPro" id="IPR007627">
    <property type="entry name" value="RNA_pol_sigma70_r2"/>
</dbReference>
<dbReference type="GO" id="GO:0006950">
    <property type="term" value="P:response to stress"/>
    <property type="evidence" value="ECO:0007669"/>
    <property type="project" value="UniProtKB-ARBA"/>
</dbReference>
<keyword evidence="5 6" id="KW-0804">Transcription</keyword>
<dbReference type="InterPro" id="IPR000838">
    <property type="entry name" value="RNA_pol_sigma70_ECF_CS"/>
</dbReference>
<dbReference type="Gene3D" id="1.10.1740.10">
    <property type="match status" value="1"/>
</dbReference>
<evidence type="ECO:0000259" key="7">
    <source>
        <dbReference type="Pfam" id="PF04542"/>
    </source>
</evidence>
<dbReference type="SUPFAM" id="SSF88659">
    <property type="entry name" value="Sigma3 and sigma4 domains of RNA polymerase sigma factors"/>
    <property type="match status" value="1"/>
</dbReference>
<dbReference type="Gene3D" id="1.10.10.10">
    <property type="entry name" value="Winged helix-like DNA-binding domain superfamily/Winged helix DNA-binding domain"/>
    <property type="match status" value="1"/>
</dbReference>
<dbReference type="Pfam" id="PF04542">
    <property type="entry name" value="Sigma70_r2"/>
    <property type="match status" value="1"/>
</dbReference>
<keyword evidence="4 6" id="KW-0238">DNA-binding</keyword>
<dbReference type="SUPFAM" id="SSF88946">
    <property type="entry name" value="Sigma2 domain of RNA polymerase sigma factors"/>
    <property type="match status" value="1"/>
</dbReference>
<dbReference type="RefSeq" id="WP_176392018.1">
    <property type="nucleotide sequence ID" value="NZ_FPAA01000007.1"/>
</dbReference>
<proteinExistence type="inferred from homology"/>
<reference evidence="10" key="1">
    <citation type="submission" date="2016-10" db="EMBL/GenBank/DDBJ databases">
        <authorList>
            <person name="Varghese N."/>
            <person name="Submissions S."/>
        </authorList>
    </citation>
    <scope>NUCLEOTIDE SEQUENCE [LARGE SCALE GENOMIC DNA]</scope>
    <source>
        <strain evidence="10">DSM 45789</strain>
    </source>
</reference>
<evidence type="ECO:0000256" key="1">
    <source>
        <dbReference type="ARBA" id="ARBA00010641"/>
    </source>
</evidence>
<sequence>MKDEEHGLIREILAGEHELYRILVDRYRPRVYSVALKMAGNSVDAEDLAQEAFIRAYRSLPNYRFESSFSTWLYRITVNLGLDRKRKTQVQPLPPESALIQNLPTVVGLPETSLLASEESEQVRTWVRELPDKYQSVVTRYYLKQHSCDQIATDLGIAKKTVETRLYRARKLLQSIGKRGIR</sequence>
<gene>
    <name evidence="9" type="ORF">SAMN05444972_10744</name>
</gene>
<dbReference type="Pfam" id="PF08281">
    <property type="entry name" value="Sigma70_r4_2"/>
    <property type="match status" value="1"/>
</dbReference>
<keyword evidence="2 6" id="KW-0805">Transcription regulation</keyword>
<dbReference type="InterPro" id="IPR036388">
    <property type="entry name" value="WH-like_DNA-bd_sf"/>
</dbReference>
<dbReference type="GO" id="GO:0016987">
    <property type="term" value="F:sigma factor activity"/>
    <property type="evidence" value="ECO:0007669"/>
    <property type="project" value="UniProtKB-KW"/>
</dbReference>
<accession>A0A1I6SFB6</accession>
<keyword evidence="3 6" id="KW-0731">Sigma factor</keyword>
<protein>
    <recommendedName>
        <fullName evidence="6">RNA polymerase sigma factor</fullName>
    </recommendedName>
</protein>
<organism evidence="9 10">
    <name type="scientific">Marininema halotolerans</name>
    <dbReference type="NCBI Taxonomy" id="1155944"/>
    <lineage>
        <taxon>Bacteria</taxon>
        <taxon>Bacillati</taxon>
        <taxon>Bacillota</taxon>
        <taxon>Bacilli</taxon>
        <taxon>Bacillales</taxon>
        <taxon>Thermoactinomycetaceae</taxon>
        <taxon>Marininema</taxon>
    </lineage>
</organism>
<keyword evidence="10" id="KW-1185">Reference proteome</keyword>
<dbReference type="Proteomes" id="UP000198660">
    <property type="component" value="Unassembled WGS sequence"/>
</dbReference>
<comment type="similarity">
    <text evidence="1 6">Belongs to the sigma-70 factor family. ECF subfamily.</text>
</comment>
<dbReference type="PANTHER" id="PTHR43133:SF51">
    <property type="entry name" value="RNA POLYMERASE SIGMA FACTOR"/>
    <property type="match status" value="1"/>
</dbReference>
<feature type="domain" description="RNA polymerase sigma factor 70 region 4 type 2" evidence="8">
    <location>
        <begin position="121"/>
        <end position="173"/>
    </location>
</feature>
<dbReference type="InterPro" id="IPR039425">
    <property type="entry name" value="RNA_pol_sigma-70-like"/>
</dbReference>
<dbReference type="InterPro" id="IPR013324">
    <property type="entry name" value="RNA_pol_sigma_r3/r4-like"/>
</dbReference>
<dbReference type="GO" id="GO:0003677">
    <property type="term" value="F:DNA binding"/>
    <property type="evidence" value="ECO:0007669"/>
    <property type="project" value="UniProtKB-KW"/>
</dbReference>
<dbReference type="EMBL" id="FPAA01000007">
    <property type="protein sequence ID" value="SFS75665.1"/>
    <property type="molecule type" value="Genomic_DNA"/>
</dbReference>
<evidence type="ECO:0000313" key="10">
    <source>
        <dbReference type="Proteomes" id="UP000198660"/>
    </source>
</evidence>
<dbReference type="AlphaFoldDB" id="A0A1I6SFB6"/>
<dbReference type="NCBIfam" id="TIGR02937">
    <property type="entry name" value="sigma70-ECF"/>
    <property type="match status" value="1"/>
</dbReference>
<evidence type="ECO:0000256" key="4">
    <source>
        <dbReference type="ARBA" id="ARBA00023125"/>
    </source>
</evidence>
<dbReference type="InterPro" id="IPR013325">
    <property type="entry name" value="RNA_pol_sigma_r2"/>
</dbReference>
<feature type="domain" description="RNA polymerase sigma-70 region 2" evidence="7">
    <location>
        <begin position="23"/>
        <end position="89"/>
    </location>
</feature>
<dbReference type="InterPro" id="IPR013249">
    <property type="entry name" value="RNA_pol_sigma70_r4_t2"/>
</dbReference>
<dbReference type="GO" id="GO:0006352">
    <property type="term" value="P:DNA-templated transcription initiation"/>
    <property type="evidence" value="ECO:0007669"/>
    <property type="project" value="InterPro"/>
</dbReference>
<dbReference type="CDD" id="cd06171">
    <property type="entry name" value="Sigma70_r4"/>
    <property type="match status" value="1"/>
</dbReference>
<name>A0A1I6SFB6_9BACL</name>
<evidence type="ECO:0000256" key="2">
    <source>
        <dbReference type="ARBA" id="ARBA00023015"/>
    </source>
</evidence>
<evidence type="ECO:0000313" key="9">
    <source>
        <dbReference type="EMBL" id="SFS75665.1"/>
    </source>
</evidence>
<dbReference type="PROSITE" id="PS01063">
    <property type="entry name" value="SIGMA70_ECF"/>
    <property type="match status" value="1"/>
</dbReference>
<dbReference type="PANTHER" id="PTHR43133">
    <property type="entry name" value="RNA POLYMERASE ECF-TYPE SIGMA FACTO"/>
    <property type="match status" value="1"/>
</dbReference>
<evidence type="ECO:0000256" key="3">
    <source>
        <dbReference type="ARBA" id="ARBA00023082"/>
    </source>
</evidence>
<evidence type="ECO:0000256" key="6">
    <source>
        <dbReference type="RuleBase" id="RU000716"/>
    </source>
</evidence>